<name>A0A549T7S1_9HYPH</name>
<evidence type="ECO:0000256" key="6">
    <source>
        <dbReference type="SAM" id="Phobius"/>
    </source>
</evidence>
<dbReference type="EMBL" id="VJMG01000037">
    <property type="protein sequence ID" value="TRL37913.1"/>
    <property type="molecule type" value="Genomic_DNA"/>
</dbReference>
<keyword evidence="4 6" id="KW-1133">Transmembrane helix</keyword>
<evidence type="ECO:0000313" key="7">
    <source>
        <dbReference type="EMBL" id="TRL37913.1"/>
    </source>
</evidence>
<sequence length="150" mass="16483">MKKILIHLLFILLVVGLGALIGVSNVPGTWYQSLAKPPFNPPNWIFGPVWTALYVLIGIAGARAWLSAPASGRTQLWFGQMALNFLWTPAFFGAQSMLLGLVVIVPLLLAILAFIRMSWTADRVSALLFVPYALWVGFATLLNLSLFLLN</sequence>
<keyword evidence="3 6" id="KW-0812">Transmembrane</keyword>
<dbReference type="GO" id="GO:0033013">
    <property type="term" value="P:tetrapyrrole metabolic process"/>
    <property type="evidence" value="ECO:0007669"/>
    <property type="project" value="UniProtKB-ARBA"/>
</dbReference>
<dbReference type="InterPro" id="IPR038330">
    <property type="entry name" value="TspO/MBR-related_sf"/>
</dbReference>
<feature type="transmembrane region" description="Helical" evidence="6">
    <location>
        <begin position="44"/>
        <end position="62"/>
    </location>
</feature>
<keyword evidence="8" id="KW-1185">Reference proteome</keyword>
<dbReference type="InterPro" id="IPR004307">
    <property type="entry name" value="TspO_MBR"/>
</dbReference>
<dbReference type="Proteomes" id="UP000316801">
    <property type="component" value="Unassembled WGS sequence"/>
</dbReference>
<feature type="transmembrane region" description="Helical" evidence="6">
    <location>
        <begin position="127"/>
        <end position="149"/>
    </location>
</feature>
<feature type="transmembrane region" description="Helical" evidence="6">
    <location>
        <begin position="98"/>
        <end position="115"/>
    </location>
</feature>
<evidence type="ECO:0000256" key="2">
    <source>
        <dbReference type="ARBA" id="ARBA00007524"/>
    </source>
</evidence>
<evidence type="ECO:0000256" key="5">
    <source>
        <dbReference type="ARBA" id="ARBA00023136"/>
    </source>
</evidence>
<comment type="caution">
    <text evidence="7">The sequence shown here is derived from an EMBL/GenBank/DDBJ whole genome shotgun (WGS) entry which is preliminary data.</text>
</comment>
<evidence type="ECO:0000256" key="1">
    <source>
        <dbReference type="ARBA" id="ARBA00004141"/>
    </source>
</evidence>
<dbReference type="FunFam" id="1.20.1260.100:FF:000001">
    <property type="entry name" value="translocator protein 2"/>
    <property type="match status" value="1"/>
</dbReference>
<organism evidence="7 8">
    <name type="scientific">Rhizobium straminoryzae</name>
    <dbReference type="NCBI Taxonomy" id="1387186"/>
    <lineage>
        <taxon>Bacteria</taxon>
        <taxon>Pseudomonadati</taxon>
        <taxon>Pseudomonadota</taxon>
        <taxon>Alphaproteobacteria</taxon>
        <taxon>Hyphomicrobiales</taxon>
        <taxon>Rhizobiaceae</taxon>
        <taxon>Rhizobium/Agrobacterium group</taxon>
        <taxon>Rhizobium</taxon>
    </lineage>
</organism>
<proteinExistence type="inferred from homology"/>
<accession>A0A549T7S1</accession>
<evidence type="ECO:0000313" key="8">
    <source>
        <dbReference type="Proteomes" id="UP000316801"/>
    </source>
</evidence>
<dbReference type="RefSeq" id="WP_143125863.1">
    <property type="nucleotide sequence ID" value="NZ_VJMG01000037.1"/>
</dbReference>
<dbReference type="Pfam" id="PF03073">
    <property type="entry name" value="TspO_MBR"/>
    <property type="match status" value="1"/>
</dbReference>
<evidence type="ECO:0000256" key="4">
    <source>
        <dbReference type="ARBA" id="ARBA00022989"/>
    </source>
</evidence>
<evidence type="ECO:0000256" key="3">
    <source>
        <dbReference type="ARBA" id="ARBA00022692"/>
    </source>
</evidence>
<reference evidence="7 8" key="1">
    <citation type="submission" date="2019-07" db="EMBL/GenBank/DDBJ databases">
        <title>Ln-dependent methylotrophs.</title>
        <authorList>
            <person name="Tani A."/>
        </authorList>
    </citation>
    <scope>NUCLEOTIDE SEQUENCE [LARGE SCALE GENOMIC DNA]</scope>
    <source>
        <strain evidence="7 8">SM12</strain>
    </source>
</reference>
<dbReference type="Gene3D" id="1.20.1260.100">
    <property type="entry name" value="TspO/MBR protein"/>
    <property type="match status" value="1"/>
</dbReference>
<dbReference type="GO" id="GO:0016020">
    <property type="term" value="C:membrane"/>
    <property type="evidence" value="ECO:0007669"/>
    <property type="project" value="UniProtKB-SubCell"/>
</dbReference>
<keyword evidence="5 6" id="KW-0472">Membrane</keyword>
<dbReference type="AlphaFoldDB" id="A0A549T7S1"/>
<protein>
    <submittedName>
        <fullName evidence="7">Tryptophan-rich sensory protein</fullName>
    </submittedName>
</protein>
<dbReference type="PIRSF" id="PIRSF005859">
    <property type="entry name" value="PBR"/>
    <property type="match status" value="1"/>
</dbReference>
<comment type="subcellular location">
    <subcellularLocation>
        <location evidence="1">Membrane</location>
        <topology evidence="1">Multi-pass membrane protein</topology>
    </subcellularLocation>
</comment>
<dbReference type="PANTHER" id="PTHR10057:SF0">
    <property type="entry name" value="TRANSLOCATOR PROTEIN"/>
    <property type="match status" value="1"/>
</dbReference>
<comment type="similarity">
    <text evidence="2">Belongs to the TspO/BZRP family.</text>
</comment>
<dbReference type="PANTHER" id="PTHR10057">
    <property type="entry name" value="PERIPHERAL-TYPE BENZODIAZEPINE RECEPTOR"/>
    <property type="match status" value="1"/>
</dbReference>
<dbReference type="CDD" id="cd15904">
    <property type="entry name" value="TSPO_MBR"/>
    <property type="match status" value="1"/>
</dbReference>
<gene>
    <name evidence="7" type="ORF">FNA46_14170</name>
</gene>